<evidence type="ECO:0000313" key="3">
    <source>
        <dbReference type="Proteomes" id="UP000694845"/>
    </source>
</evidence>
<name>A0A8B7YUI6_ACAPL</name>
<sequence length="380" mass="42372">MTRATYDSNYYRLSREGKMPVRWMAPESVNEGVFTTKSDIWSLGIVIYEVVTFGGFPYKELSNTDVLDFIRNNNAMRPPADCSPPLAALMQRCWSIEPEERPTANDVVEILSVQQDLIRPSMSKPVMSMLEEDPAQLLATPMSTRGARGDSLNSDSTGVDFGSSSLFRTEKVASLGRRLRASFARNLSWNGRRRSHSYTLHTMEMSGTEQHPKLCRELERSTQELVPSTLSVITCTTQSSLTSLNQSHRTSFRSTSAQRDSSSSSGVDCNITDGASAEIPVERQFSLRRSATDSDILDPTESKTSTRVPYGQTEGQNPVKPCSIDIQIGDELHLLPNQQRMRQHKRSRSRSLGNLRSPCTPRKLFKGSCVDSQVNTKSSV</sequence>
<dbReference type="GO" id="GO:0007169">
    <property type="term" value="P:cell surface receptor protein tyrosine kinase signaling pathway"/>
    <property type="evidence" value="ECO:0007669"/>
    <property type="project" value="TreeGrafter"/>
</dbReference>
<dbReference type="PANTHER" id="PTHR24416">
    <property type="entry name" value="TYROSINE-PROTEIN KINASE RECEPTOR"/>
    <property type="match status" value="1"/>
</dbReference>
<dbReference type="InterPro" id="IPR050122">
    <property type="entry name" value="RTK"/>
</dbReference>
<dbReference type="InterPro" id="IPR020635">
    <property type="entry name" value="Tyr_kinase_cat_dom"/>
</dbReference>
<dbReference type="PANTHER" id="PTHR24416:SF489">
    <property type="entry name" value="PROTEIN KINASE DOMAIN-CONTAINING PROTEIN"/>
    <property type="match status" value="1"/>
</dbReference>
<dbReference type="InterPro" id="IPR011009">
    <property type="entry name" value="Kinase-like_dom_sf"/>
</dbReference>
<dbReference type="Proteomes" id="UP000694845">
    <property type="component" value="Unplaced"/>
</dbReference>
<organism evidence="3 4">
    <name type="scientific">Acanthaster planci</name>
    <name type="common">Crown-of-thorns starfish</name>
    <dbReference type="NCBI Taxonomy" id="133434"/>
    <lineage>
        <taxon>Eukaryota</taxon>
        <taxon>Metazoa</taxon>
        <taxon>Echinodermata</taxon>
        <taxon>Eleutherozoa</taxon>
        <taxon>Asterozoa</taxon>
        <taxon>Asteroidea</taxon>
        <taxon>Valvatacea</taxon>
        <taxon>Valvatida</taxon>
        <taxon>Acanthasteridae</taxon>
        <taxon>Acanthaster</taxon>
    </lineage>
</organism>
<dbReference type="GO" id="GO:0043235">
    <property type="term" value="C:receptor complex"/>
    <property type="evidence" value="ECO:0007669"/>
    <property type="project" value="TreeGrafter"/>
</dbReference>
<evidence type="ECO:0000313" key="4">
    <source>
        <dbReference type="RefSeq" id="XP_022096145.1"/>
    </source>
</evidence>
<dbReference type="GO" id="GO:0005524">
    <property type="term" value="F:ATP binding"/>
    <property type="evidence" value="ECO:0007669"/>
    <property type="project" value="InterPro"/>
</dbReference>
<dbReference type="Gene3D" id="1.10.510.10">
    <property type="entry name" value="Transferase(Phosphotransferase) domain 1"/>
    <property type="match status" value="1"/>
</dbReference>
<reference evidence="4" key="1">
    <citation type="submission" date="2025-08" db="UniProtKB">
        <authorList>
            <consortium name="RefSeq"/>
        </authorList>
    </citation>
    <scope>IDENTIFICATION</scope>
</reference>
<dbReference type="SUPFAM" id="SSF56112">
    <property type="entry name" value="Protein kinase-like (PK-like)"/>
    <property type="match status" value="1"/>
</dbReference>
<dbReference type="RefSeq" id="XP_022096145.1">
    <property type="nucleotide sequence ID" value="XM_022240453.1"/>
</dbReference>
<gene>
    <name evidence="4" type="primary">LOC110982196</name>
</gene>
<evidence type="ECO:0000259" key="2">
    <source>
        <dbReference type="PROSITE" id="PS50011"/>
    </source>
</evidence>
<feature type="domain" description="Protein kinase" evidence="2">
    <location>
        <begin position="1"/>
        <end position="118"/>
    </location>
</feature>
<accession>A0A8B7YUI6</accession>
<keyword evidence="3" id="KW-1185">Reference proteome</keyword>
<feature type="region of interest" description="Disordered" evidence="1">
    <location>
        <begin position="338"/>
        <end position="359"/>
    </location>
</feature>
<dbReference type="GeneID" id="110982196"/>
<dbReference type="OrthoDB" id="10059265at2759"/>
<dbReference type="Pfam" id="PF07714">
    <property type="entry name" value="PK_Tyr_Ser-Thr"/>
    <property type="match status" value="1"/>
</dbReference>
<evidence type="ECO:0000256" key="1">
    <source>
        <dbReference type="SAM" id="MobiDB-lite"/>
    </source>
</evidence>
<dbReference type="SMART" id="SM00219">
    <property type="entry name" value="TyrKc"/>
    <property type="match status" value="1"/>
</dbReference>
<dbReference type="InterPro" id="IPR000719">
    <property type="entry name" value="Prot_kinase_dom"/>
</dbReference>
<dbReference type="InterPro" id="IPR001245">
    <property type="entry name" value="Ser-Thr/Tyr_kinase_cat_dom"/>
</dbReference>
<protein>
    <submittedName>
        <fullName evidence="4">Fibroblast growth factor receptor-like</fullName>
    </submittedName>
</protein>
<dbReference type="AlphaFoldDB" id="A0A8B7YUI6"/>
<feature type="compositionally biased region" description="Low complexity" evidence="1">
    <location>
        <begin position="244"/>
        <end position="265"/>
    </location>
</feature>
<feature type="region of interest" description="Disordered" evidence="1">
    <location>
        <begin position="244"/>
        <end position="273"/>
    </location>
</feature>
<dbReference type="GO" id="GO:0005886">
    <property type="term" value="C:plasma membrane"/>
    <property type="evidence" value="ECO:0007669"/>
    <property type="project" value="TreeGrafter"/>
</dbReference>
<dbReference type="GO" id="GO:0004714">
    <property type="term" value="F:transmembrane receptor protein tyrosine kinase activity"/>
    <property type="evidence" value="ECO:0007669"/>
    <property type="project" value="TreeGrafter"/>
</dbReference>
<dbReference type="KEGG" id="aplc:110982196"/>
<dbReference type="PRINTS" id="PR00109">
    <property type="entry name" value="TYRKINASE"/>
</dbReference>
<proteinExistence type="predicted"/>
<feature type="region of interest" description="Disordered" evidence="1">
    <location>
        <begin position="287"/>
        <end position="320"/>
    </location>
</feature>
<dbReference type="PROSITE" id="PS50011">
    <property type="entry name" value="PROTEIN_KINASE_DOM"/>
    <property type="match status" value="1"/>
</dbReference>